<dbReference type="EMBL" id="MEUB01000002">
    <property type="protein sequence ID" value="OGC25300.1"/>
    <property type="molecule type" value="Genomic_DNA"/>
</dbReference>
<accession>A0A1F4SXZ8</accession>
<dbReference type="STRING" id="1802579.A2310_08950"/>
<evidence type="ECO:0000313" key="1">
    <source>
        <dbReference type="EMBL" id="OGC25300.1"/>
    </source>
</evidence>
<comment type="caution">
    <text evidence="1">The sequence shown here is derived from an EMBL/GenBank/DDBJ whole genome shotgun (WGS) entry which is preliminary data.</text>
</comment>
<name>A0A1F4SXZ8_UNCSA</name>
<protein>
    <submittedName>
        <fullName evidence="1">Uncharacterized protein</fullName>
    </submittedName>
</protein>
<evidence type="ECO:0000313" key="2">
    <source>
        <dbReference type="Proteomes" id="UP000178417"/>
    </source>
</evidence>
<gene>
    <name evidence="1" type="ORF">A2310_08950</name>
</gene>
<sequence>MSSCQAKIEKEDAKSIYNEVTDNFLLTDQEKLDGAFIEAANLDGDDNLSPDEAQIVADAMEYYGGEVESVLSLTRCLSALKNSTEVDDLTKIEAIECLLENGCTEEQITDGTIFLKDGGWYVNLNINGKSNFTIGGVSLSVQDPYAPYATNKEPLKLRLYFDGNKHEVDKANDPYLSINIKDRKIYVSANLAEELTLSFGENNLFIDKPTGSGNFIARFNHSEAGLSFEPNEAGYPKIKIIVSKDRNSRTFFLENGGVTVKISNYYSGRVEDNGRNAKSTPSIIVVDSTRLYINEWGEISPSLFNKYNLPVTPSFTEPTNFFSGCSSSTDSSGYSMQDFTRDTGIEIPEEFASQVTDVTLRYLAYSILSLPLAAQGKVKVIEFGMSDNGVIFNASPKINFNKDSGLLFLPSTTFPIYGNVCSDFDLDALWVHGDCAEEPPRLLIGLADIHQAVISAVVPQDVITSWQRQPSTLNDSLPLTSQQQQIREEIGYSLYRLVTSGDRLIKLSGDNLTRYNNNLILLENAGLATSQQLRSIKAFK</sequence>
<dbReference type="AlphaFoldDB" id="A0A1F4SXZ8"/>
<dbReference type="Proteomes" id="UP000178417">
    <property type="component" value="Unassembled WGS sequence"/>
</dbReference>
<proteinExistence type="predicted"/>
<organism evidence="1 2">
    <name type="scientific">candidate division WOR-1 bacterium RIFOXYB2_FULL_37_13</name>
    <dbReference type="NCBI Taxonomy" id="1802579"/>
    <lineage>
        <taxon>Bacteria</taxon>
        <taxon>Bacillati</taxon>
        <taxon>Saganbacteria</taxon>
    </lineage>
</organism>
<reference evidence="1 2" key="1">
    <citation type="journal article" date="2016" name="Nat. Commun.">
        <title>Thousands of microbial genomes shed light on interconnected biogeochemical processes in an aquifer system.</title>
        <authorList>
            <person name="Anantharaman K."/>
            <person name="Brown C.T."/>
            <person name="Hug L.A."/>
            <person name="Sharon I."/>
            <person name="Castelle C.J."/>
            <person name="Probst A.J."/>
            <person name="Thomas B.C."/>
            <person name="Singh A."/>
            <person name="Wilkins M.J."/>
            <person name="Karaoz U."/>
            <person name="Brodie E.L."/>
            <person name="Williams K.H."/>
            <person name="Hubbard S.S."/>
            <person name="Banfield J.F."/>
        </authorList>
    </citation>
    <scope>NUCLEOTIDE SEQUENCE [LARGE SCALE GENOMIC DNA]</scope>
</reference>